<accession>A0ABD2XRN4</accession>
<dbReference type="InterPro" id="IPR000849">
    <property type="entry name" value="Sugar_P_transporter"/>
</dbReference>
<dbReference type="FunFam" id="1.20.1250.20:FF:000028">
    <property type="entry name" value="Sugar phosphate exchanger 3 isoform 1"/>
    <property type="match status" value="1"/>
</dbReference>
<evidence type="ECO:0000313" key="12">
    <source>
        <dbReference type="Proteomes" id="UP001630127"/>
    </source>
</evidence>
<feature type="transmembrane region" description="Helical" evidence="9">
    <location>
        <begin position="507"/>
        <end position="527"/>
    </location>
</feature>
<evidence type="ECO:0000256" key="9">
    <source>
        <dbReference type="SAM" id="Phobius"/>
    </source>
</evidence>
<dbReference type="Pfam" id="PF07690">
    <property type="entry name" value="MFS_1"/>
    <property type="match status" value="1"/>
</dbReference>
<evidence type="ECO:0000256" key="6">
    <source>
        <dbReference type="ARBA" id="ARBA00022989"/>
    </source>
</evidence>
<dbReference type="Proteomes" id="UP001630127">
    <property type="component" value="Unassembled WGS sequence"/>
</dbReference>
<comment type="caution">
    <text evidence="11">The sequence shown here is derived from an EMBL/GenBank/DDBJ whole genome shotgun (WGS) entry which is preliminary data.</text>
</comment>
<keyword evidence="6 9" id="KW-1133">Transmembrane helix</keyword>
<dbReference type="Gene3D" id="1.20.1250.20">
    <property type="entry name" value="MFS general substrate transporter like domains"/>
    <property type="match status" value="2"/>
</dbReference>
<gene>
    <name evidence="11" type="ORF">ACH5RR_040303</name>
</gene>
<dbReference type="PIRSF" id="PIRSF002808">
    <property type="entry name" value="Hexose_phosphate_transp"/>
    <property type="match status" value="1"/>
</dbReference>
<dbReference type="PANTHER" id="PTHR43184:SF12">
    <property type="entry name" value="SUGAR PHOSPHATE EXCHANGER 3"/>
    <property type="match status" value="1"/>
</dbReference>
<feature type="transmembrane region" description="Helical" evidence="9">
    <location>
        <begin position="216"/>
        <end position="235"/>
    </location>
</feature>
<feature type="transmembrane region" description="Helical" evidence="9">
    <location>
        <begin position="148"/>
        <end position="170"/>
    </location>
</feature>
<dbReference type="InterPro" id="IPR020846">
    <property type="entry name" value="MFS_dom"/>
</dbReference>
<feature type="transmembrane region" description="Helical" evidence="9">
    <location>
        <begin position="407"/>
        <end position="428"/>
    </location>
</feature>
<evidence type="ECO:0000259" key="10">
    <source>
        <dbReference type="PROSITE" id="PS50850"/>
    </source>
</evidence>
<keyword evidence="5 9" id="KW-0812">Transmembrane</keyword>
<dbReference type="GO" id="GO:0055062">
    <property type="term" value="P:phosphate ion homeostasis"/>
    <property type="evidence" value="ECO:0007669"/>
    <property type="project" value="UniProtKB-ARBA"/>
</dbReference>
<comment type="similarity">
    <text evidence="2">Belongs to the major facilitator superfamily. Organophosphate:Pi antiporter (OPA) (TC 2.A.1.4) family.</text>
</comment>
<feature type="transmembrane region" description="Helical" evidence="9">
    <location>
        <begin position="119"/>
        <end position="141"/>
    </location>
</feature>
<feature type="transmembrane region" description="Helical" evidence="9">
    <location>
        <begin position="381"/>
        <end position="400"/>
    </location>
</feature>
<name>A0ABD2XRN4_9GENT</name>
<dbReference type="EMBL" id="JBJUIK010000017">
    <property type="protein sequence ID" value="KAL3497571.1"/>
    <property type="molecule type" value="Genomic_DNA"/>
</dbReference>
<feature type="domain" description="Major facilitator superfamily (MFS) profile" evidence="10">
    <location>
        <begin position="34"/>
        <end position="531"/>
    </location>
</feature>
<protein>
    <recommendedName>
        <fullName evidence="10">Major facilitator superfamily (MFS) profile domain-containing protein</fullName>
    </recommendedName>
</protein>
<comment type="similarity">
    <text evidence="8">Belongs to the major facilitator superfamily. Phosphate:H(+) symporter (TC 2.A.1.9) family.</text>
</comment>
<evidence type="ECO:0000256" key="5">
    <source>
        <dbReference type="ARBA" id="ARBA00022692"/>
    </source>
</evidence>
<dbReference type="InterPro" id="IPR036259">
    <property type="entry name" value="MFS_trans_sf"/>
</dbReference>
<evidence type="ECO:0000256" key="8">
    <source>
        <dbReference type="ARBA" id="ARBA00044504"/>
    </source>
</evidence>
<keyword evidence="4" id="KW-0762">Sugar transport</keyword>
<feature type="transmembrane region" description="Helical" evidence="9">
    <location>
        <begin position="176"/>
        <end position="204"/>
    </location>
</feature>
<evidence type="ECO:0000256" key="3">
    <source>
        <dbReference type="ARBA" id="ARBA00022448"/>
    </source>
</evidence>
<keyword evidence="7 9" id="KW-0472">Membrane</keyword>
<feature type="transmembrane region" description="Helical" evidence="9">
    <location>
        <begin position="241"/>
        <end position="261"/>
    </location>
</feature>
<evidence type="ECO:0000256" key="7">
    <source>
        <dbReference type="ARBA" id="ARBA00023136"/>
    </source>
</evidence>
<keyword evidence="3" id="KW-0813">Transport</keyword>
<feature type="transmembrane region" description="Helical" evidence="9">
    <location>
        <begin position="473"/>
        <end position="495"/>
    </location>
</feature>
<dbReference type="SUPFAM" id="SSF103473">
    <property type="entry name" value="MFS general substrate transporter"/>
    <property type="match status" value="1"/>
</dbReference>
<evidence type="ECO:0000256" key="2">
    <source>
        <dbReference type="ARBA" id="ARBA00009598"/>
    </source>
</evidence>
<dbReference type="GO" id="GO:0016020">
    <property type="term" value="C:membrane"/>
    <property type="evidence" value="ECO:0007669"/>
    <property type="project" value="UniProtKB-SubCell"/>
</dbReference>
<reference evidence="11 12" key="1">
    <citation type="submission" date="2024-11" db="EMBL/GenBank/DDBJ databases">
        <title>A near-complete genome assembly of Cinchona calisaya.</title>
        <authorList>
            <person name="Lian D.C."/>
            <person name="Zhao X.W."/>
            <person name="Wei L."/>
        </authorList>
    </citation>
    <scope>NUCLEOTIDE SEQUENCE [LARGE SCALE GENOMIC DNA]</scope>
    <source>
        <tissue evidence="11">Nenye</tissue>
    </source>
</reference>
<dbReference type="AlphaFoldDB" id="A0ABD2XRN4"/>
<feature type="transmembrane region" description="Helical" evidence="9">
    <location>
        <begin position="31"/>
        <end position="52"/>
    </location>
</feature>
<organism evidence="11 12">
    <name type="scientific">Cinchona calisaya</name>
    <dbReference type="NCBI Taxonomy" id="153742"/>
    <lineage>
        <taxon>Eukaryota</taxon>
        <taxon>Viridiplantae</taxon>
        <taxon>Streptophyta</taxon>
        <taxon>Embryophyta</taxon>
        <taxon>Tracheophyta</taxon>
        <taxon>Spermatophyta</taxon>
        <taxon>Magnoliopsida</taxon>
        <taxon>eudicotyledons</taxon>
        <taxon>Gunneridae</taxon>
        <taxon>Pentapetalae</taxon>
        <taxon>asterids</taxon>
        <taxon>lamiids</taxon>
        <taxon>Gentianales</taxon>
        <taxon>Rubiaceae</taxon>
        <taxon>Cinchonoideae</taxon>
        <taxon>Cinchoneae</taxon>
        <taxon>Cinchona</taxon>
    </lineage>
</organism>
<evidence type="ECO:0000313" key="11">
    <source>
        <dbReference type="EMBL" id="KAL3497571.1"/>
    </source>
</evidence>
<evidence type="ECO:0000256" key="1">
    <source>
        <dbReference type="ARBA" id="ARBA00004141"/>
    </source>
</evidence>
<comment type="subcellular location">
    <subcellularLocation>
        <location evidence="1">Membrane</location>
        <topology evidence="1">Multi-pass membrane protein</topology>
    </subcellularLocation>
</comment>
<feature type="transmembrane region" description="Helical" evidence="9">
    <location>
        <begin position="341"/>
        <end position="361"/>
    </location>
</feature>
<proteinExistence type="inferred from homology"/>
<evidence type="ECO:0000256" key="4">
    <source>
        <dbReference type="ARBA" id="ARBA00022597"/>
    </source>
</evidence>
<keyword evidence="12" id="KW-1185">Reference proteome</keyword>
<dbReference type="InterPro" id="IPR011701">
    <property type="entry name" value="MFS"/>
</dbReference>
<dbReference type="PANTHER" id="PTHR43184">
    <property type="entry name" value="MAJOR FACILITATOR SUPERFAMILY TRANSPORTER 16, ISOFORM B"/>
    <property type="match status" value="1"/>
</dbReference>
<sequence>MRMDGNTNYARRGNPPGISVIRRIRGKDWSFNTYSYVVLLVTFIAYTCYHASRKPSSIVKSVLDPEPNYNKTTTTGYIYSTWPIGNVFVVEELGSNFDVMRGKSKGWEPFNDEDGTLKLGAIDVAFLACYAIAMFFAGHVADSWDLRLFLSTGMIGSGIFVGLFGLGYFLDIHVFWFYLAMQMFAGLFQSTGWPSVVAVVGNWFGKKRRGLIMGIWNAHTSVGNICGSLLAASVLEYGWGWSFIVPGGFIFLGGIMVYLFLPAYPEDIGFPSPSSLPVEAKDVPGPEFVEIVNVPKDVEAQRQGEIRVVDEQINVESEIASTSRRSIGFIGAWKIPGVRQFAFCLFLAKLVAYTFLYWLPFYLSQTEIGGQYMSVKSAGNLSTLFDAGGIVGGILAGYISDKLKARAITATSFMYAAIPSMILYRIYGSVSKDINILLMIIAGLFVNGPYALITTAVSADLGTHSSLRGDSRALATVTAIIDGTGSLGAALGPLLTGFLSKFGWDKVFGMLILCAAGAGLCLSHLVVNEFSERFCDRTVPGRDNVEALASQPLLNGQR</sequence>
<dbReference type="PROSITE" id="PS50850">
    <property type="entry name" value="MFS"/>
    <property type="match status" value="1"/>
</dbReference>
<feature type="transmembrane region" description="Helical" evidence="9">
    <location>
        <begin position="434"/>
        <end position="453"/>
    </location>
</feature>